<dbReference type="GO" id="GO:0006629">
    <property type="term" value="P:lipid metabolic process"/>
    <property type="evidence" value="ECO:0007669"/>
    <property type="project" value="UniProtKB-KW"/>
</dbReference>
<feature type="domain" description="Acetyl-coenzyme A synthetase N-terminal" evidence="11">
    <location>
        <begin position="53"/>
        <end position="107"/>
    </location>
</feature>
<comment type="catalytic activity">
    <reaction evidence="1">
        <text>acetate + ATP + CoA = acetyl-CoA + AMP + diphosphate</text>
        <dbReference type="Rhea" id="RHEA:23176"/>
        <dbReference type="ChEBI" id="CHEBI:30089"/>
        <dbReference type="ChEBI" id="CHEBI:30616"/>
        <dbReference type="ChEBI" id="CHEBI:33019"/>
        <dbReference type="ChEBI" id="CHEBI:57287"/>
        <dbReference type="ChEBI" id="CHEBI:57288"/>
        <dbReference type="ChEBI" id="CHEBI:456215"/>
        <dbReference type="EC" id="6.2.1.1"/>
    </reaction>
    <physiologicalReaction direction="left-to-right" evidence="1">
        <dbReference type="Rhea" id="RHEA:23177"/>
    </physiologicalReaction>
</comment>
<dbReference type="InterPro" id="IPR042099">
    <property type="entry name" value="ANL_N_sf"/>
</dbReference>
<evidence type="ECO:0000313" key="12">
    <source>
        <dbReference type="Proteomes" id="UP001652627"/>
    </source>
</evidence>
<dbReference type="Pfam" id="PF13193">
    <property type="entry name" value="AMP-binding_C"/>
    <property type="match status" value="1"/>
</dbReference>
<evidence type="ECO:0000259" key="10">
    <source>
        <dbReference type="Pfam" id="PF13193"/>
    </source>
</evidence>
<proteinExistence type="inferred from homology"/>
<dbReference type="GO" id="GO:0005739">
    <property type="term" value="C:mitochondrion"/>
    <property type="evidence" value="ECO:0007669"/>
    <property type="project" value="TreeGrafter"/>
</dbReference>
<comment type="catalytic activity">
    <reaction evidence="7">
        <text>propanoate + ATP + CoA = propanoyl-CoA + AMP + diphosphate</text>
        <dbReference type="Rhea" id="RHEA:20373"/>
        <dbReference type="ChEBI" id="CHEBI:17272"/>
        <dbReference type="ChEBI" id="CHEBI:30616"/>
        <dbReference type="ChEBI" id="CHEBI:33019"/>
        <dbReference type="ChEBI" id="CHEBI:57287"/>
        <dbReference type="ChEBI" id="CHEBI:57392"/>
        <dbReference type="ChEBI" id="CHEBI:456215"/>
        <dbReference type="EC" id="6.2.1.17"/>
    </reaction>
    <physiologicalReaction direction="left-to-right" evidence="7">
        <dbReference type="Rhea" id="RHEA:20374"/>
    </physiologicalReaction>
</comment>
<evidence type="ECO:0000256" key="3">
    <source>
        <dbReference type="ARBA" id="ARBA00022598"/>
    </source>
</evidence>
<dbReference type="PROSITE" id="PS00455">
    <property type="entry name" value="AMP_BINDING"/>
    <property type="match status" value="1"/>
</dbReference>
<dbReference type="InterPro" id="IPR000873">
    <property type="entry name" value="AMP-dep_synth/lig_dom"/>
</dbReference>
<organism evidence="12 13">
    <name type="scientific">Apteryx mantelli</name>
    <name type="common">North Island brown kiwi</name>
    <dbReference type="NCBI Taxonomy" id="2696672"/>
    <lineage>
        <taxon>Eukaryota</taxon>
        <taxon>Metazoa</taxon>
        <taxon>Chordata</taxon>
        <taxon>Craniata</taxon>
        <taxon>Vertebrata</taxon>
        <taxon>Euteleostomi</taxon>
        <taxon>Archelosauria</taxon>
        <taxon>Archosauria</taxon>
        <taxon>Dinosauria</taxon>
        <taxon>Saurischia</taxon>
        <taxon>Theropoda</taxon>
        <taxon>Coelurosauria</taxon>
        <taxon>Aves</taxon>
        <taxon>Palaeognathae</taxon>
        <taxon>Apterygiformes</taxon>
        <taxon>Apterygidae</taxon>
        <taxon>Apteryx</taxon>
    </lineage>
</organism>
<dbReference type="Pfam" id="PF16177">
    <property type="entry name" value="ACAS_N"/>
    <property type="match status" value="1"/>
</dbReference>
<dbReference type="InterPro" id="IPR020845">
    <property type="entry name" value="AMP-binding_CS"/>
</dbReference>
<dbReference type="NCBIfam" id="TIGR02188">
    <property type="entry name" value="Ac_CoA_lig_AcsA"/>
    <property type="match status" value="1"/>
</dbReference>
<keyword evidence="6" id="KW-0443">Lipid metabolism</keyword>
<dbReference type="Pfam" id="PF00501">
    <property type="entry name" value="AMP-binding"/>
    <property type="match status" value="1"/>
</dbReference>
<dbReference type="Gene3D" id="3.30.300.30">
    <property type="match status" value="1"/>
</dbReference>
<dbReference type="Gene3D" id="3.40.50.12780">
    <property type="entry name" value="N-terminal domain of ligase-like"/>
    <property type="match status" value="1"/>
</dbReference>
<dbReference type="RefSeq" id="XP_013795991.1">
    <property type="nucleotide sequence ID" value="XM_013940537.2"/>
</dbReference>
<dbReference type="OrthoDB" id="1706066at2759"/>
<evidence type="ECO:0000256" key="7">
    <source>
        <dbReference type="ARBA" id="ARBA00049004"/>
    </source>
</evidence>
<name>A0A8B7IAV4_9AVES</name>
<keyword evidence="12" id="KW-1185">Reference proteome</keyword>
<dbReference type="NCBIfam" id="NF001208">
    <property type="entry name" value="PRK00174.1"/>
    <property type="match status" value="1"/>
</dbReference>
<keyword evidence="3 8" id="KW-0436">Ligase</keyword>
<evidence type="ECO:0000259" key="9">
    <source>
        <dbReference type="Pfam" id="PF00501"/>
    </source>
</evidence>
<keyword evidence="4 8" id="KW-0547">Nucleotide-binding</keyword>
<accession>A0A8B7IAV4</accession>
<dbReference type="CDD" id="cd05966">
    <property type="entry name" value="ACS"/>
    <property type="match status" value="1"/>
</dbReference>
<sequence>MAWLLARARCPTALSQASRCPRGLATARGWSRGPLTAYMPEATAFPGPKDHQGLYKVSVEQGDAFWGVLGRSRLTWITPFHCVQDCSLREGRAAWFLGGQLNVAVNCLDRHVHVAPDKVALIWEKDEPGEEVRVTYRELLELTCRLGNTLKRQGVKRGDRVIIYMPPCPLAVASMLACARIGAVHAVVFAGFSAESLADRIQDAQSETVITVNQGLRGGKVIELKKMVDEAVKQCPGVKRVLVSMRTDNKVPMTALDVPLEEEMIKEDACCEPVAMDSEDMLFLLYTSGSTGKPKGLVHSQAGYLLYAALTHKYVFDYQDGDIFGCMADIGWITGHSYVVYGPLCNGGTTVLFESTPVHPNPGRYWETVERLKINQFYGAPTAIRLLLRYGDEWVKKYDRSSLKVLGSVGEPINKEAWEWYFRVVGEARCPIVDTWWQTETGGICISPRPSNPGDEILPGMAMRPFFGISPCLLDDKGNVLLENNISGALCISQAWPGMARTIYNDHKRFLETYLTPYPGFFFTGDGVYRTNEGYYQLTGRLDDIINISGHRLGTAEVEDVVNHHVAVAESAVIGYPHEIKGEGAYVFVVLKKDSGYTQETLTAELRELISKKIAKYAAPEYVQVTHRLPKTRSGKIMRRVLRKIVEDKASELGDLTTLDDHEAVQQIIEGRKRLVEGQRSR</sequence>
<gene>
    <name evidence="13" type="primary">LOC106482862</name>
</gene>
<dbReference type="FunFam" id="3.40.50.12780:FF:000001">
    <property type="entry name" value="Acetyl-coenzyme A synthetase"/>
    <property type="match status" value="1"/>
</dbReference>
<comment type="similarity">
    <text evidence="2 8">Belongs to the ATP-dependent AMP-binding enzyme family.</text>
</comment>
<evidence type="ECO:0000256" key="2">
    <source>
        <dbReference type="ARBA" id="ARBA00006432"/>
    </source>
</evidence>
<dbReference type="InterPro" id="IPR011904">
    <property type="entry name" value="Ac_CoA_lig"/>
</dbReference>
<dbReference type="EC" id="6.2.1.1" evidence="8"/>
<dbReference type="AlphaFoldDB" id="A0A8B7IAV4"/>
<protein>
    <recommendedName>
        <fullName evidence="8">Acetyl-coenzyme A synthetase</fullName>
        <ecNumber evidence="8">6.2.1.1</ecNumber>
    </recommendedName>
</protein>
<dbReference type="GO" id="GO:0019427">
    <property type="term" value="P:acetyl-CoA biosynthetic process from acetate"/>
    <property type="evidence" value="ECO:0007669"/>
    <property type="project" value="InterPro"/>
</dbReference>
<evidence type="ECO:0000259" key="11">
    <source>
        <dbReference type="Pfam" id="PF16177"/>
    </source>
</evidence>
<dbReference type="GO" id="GO:0003987">
    <property type="term" value="F:acetate-CoA ligase activity"/>
    <property type="evidence" value="ECO:0007669"/>
    <property type="project" value="UniProtKB-UniRule"/>
</dbReference>
<evidence type="ECO:0000256" key="1">
    <source>
        <dbReference type="ARBA" id="ARBA00001884"/>
    </source>
</evidence>
<dbReference type="KEGG" id="aam:106482862"/>
<evidence type="ECO:0000256" key="8">
    <source>
        <dbReference type="RuleBase" id="RU361147"/>
    </source>
</evidence>
<evidence type="ECO:0000256" key="4">
    <source>
        <dbReference type="ARBA" id="ARBA00022741"/>
    </source>
</evidence>
<dbReference type="InterPro" id="IPR045851">
    <property type="entry name" value="AMP-bd_C_sf"/>
</dbReference>
<reference evidence="13" key="1">
    <citation type="submission" date="2025-08" db="UniProtKB">
        <authorList>
            <consortium name="RefSeq"/>
        </authorList>
    </citation>
    <scope>IDENTIFICATION</scope>
    <source>
        <tissue evidence="13">Blood</tissue>
    </source>
</reference>
<keyword evidence="5 8" id="KW-0067">ATP-binding</keyword>
<dbReference type="GO" id="GO:0016208">
    <property type="term" value="F:AMP binding"/>
    <property type="evidence" value="ECO:0007669"/>
    <property type="project" value="InterPro"/>
</dbReference>
<evidence type="ECO:0000256" key="5">
    <source>
        <dbReference type="ARBA" id="ARBA00022840"/>
    </source>
</evidence>
<evidence type="ECO:0000256" key="6">
    <source>
        <dbReference type="ARBA" id="ARBA00023098"/>
    </source>
</evidence>
<dbReference type="InterPro" id="IPR025110">
    <property type="entry name" value="AMP-bd_C"/>
</dbReference>
<feature type="domain" description="AMP-binding enzyme C-terminal" evidence="10">
    <location>
        <begin position="557"/>
        <end position="636"/>
    </location>
</feature>
<feature type="domain" description="AMP-dependent synthetase/ligase" evidence="9">
    <location>
        <begin position="109"/>
        <end position="501"/>
    </location>
</feature>
<dbReference type="Proteomes" id="UP001652627">
    <property type="component" value="Chromosome 4"/>
</dbReference>
<dbReference type="GO" id="GO:0050218">
    <property type="term" value="F:propionate-CoA ligase activity"/>
    <property type="evidence" value="ECO:0007669"/>
    <property type="project" value="UniProtKB-EC"/>
</dbReference>
<dbReference type="GeneID" id="106482862"/>
<dbReference type="SUPFAM" id="SSF56801">
    <property type="entry name" value="Acetyl-CoA synthetase-like"/>
    <property type="match status" value="1"/>
</dbReference>
<dbReference type="PANTHER" id="PTHR24095">
    <property type="entry name" value="ACETYL-COENZYME A SYNTHETASE"/>
    <property type="match status" value="1"/>
</dbReference>
<dbReference type="GO" id="GO:0005524">
    <property type="term" value="F:ATP binding"/>
    <property type="evidence" value="ECO:0007669"/>
    <property type="project" value="UniProtKB-UniRule"/>
</dbReference>
<dbReference type="InterPro" id="IPR032387">
    <property type="entry name" value="ACAS_N"/>
</dbReference>
<dbReference type="PANTHER" id="PTHR24095:SF83">
    <property type="entry name" value="ACETYL-COENZYME A SYNTHETASE"/>
    <property type="match status" value="1"/>
</dbReference>
<evidence type="ECO:0000313" key="13">
    <source>
        <dbReference type="RefSeq" id="XP_013795991.1"/>
    </source>
</evidence>